<organism evidence="1 2">
    <name type="scientific">Crenothrix polyspora</name>
    <dbReference type="NCBI Taxonomy" id="360316"/>
    <lineage>
        <taxon>Bacteria</taxon>
        <taxon>Pseudomonadati</taxon>
        <taxon>Pseudomonadota</taxon>
        <taxon>Gammaproteobacteria</taxon>
        <taxon>Methylococcales</taxon>
        <taxon>Crenotrichaceae</taxon>
        <taxon>Crenothrix</taxon>
    </lineage>
</organism>
<dbReference type="Proteomes" id="UP000195667">
    <property type="component" value="Unassembled WGS sequence"/>
</dbReference>
<reference evidence="2" key="1">
    <citation type="submission" date="2017-02" db="EMBL/GenBank/DDBJ databases">
        <authorList>
            <person name="Daims H."/>
        </authorList>
    </citation>
    <scope>NUCLEOTIDE SEQUENCE [LARGE SCALE GENOMIC DNA]</scope>
</reference>
<proteinExistence type="predicted"/>
<protein>
    <submittedName>
        <fullName evidence="1">Uncharacterized protein</fullName>
    </submittedName>
</protein>
<dbReference type="RefSeq" id="WP_245807999.1">
    <property type="nucleotide sequence ID" value="NZ_FUKI01000136.1"/>
</dbReference>
<gene>
    <name evidence="1" type="ORF">CRENPOLYSF1_590001</name>
</gene>
<dbReference type="EMBL" id="FUKI01000136">
    <property type="protein sequence ID" value="SJM94829.1"/>
    <property type="molecule type" value="Genomic_DNA"/>
</dbReference>
<keyword evidence="2" id="KW-1185">Reference proteome</keyword>
<sequence>MKKLDLEEQEILEAFESGILTQVSNIESERKQHKKYATATFQKDSRSISASHLRIYGCFKSVL</sequence>
<dbReference type="AlphaFoldDB" id="A0A1R4HF42"/>
<name>A0A1R4HF42_9GAMM</name>
<evidence type="ECO:0000313" key="1">
    <source>
        <dbReference type="EMBL" id="SJM94829.1"/>
    </source>
</evidence>
<accession>A0A1R4HF42</accession>
<evidence type="ECO:0000313" key="2">
    <source>
        <dbReference type="Proteomes" id="UP000195667"/>
    </source>
</evidence>